<dbReference type="Proteomes" id="UP000229434">
    <property type="component" value="Unassembled WGS sequence"/>
</dbReference>
<keyword evidence="1 5" id="KW-0489">Methyltransferase</keyword>
<comment type="catalytic activity">
    <reaction evidence="5">
        <text>a 3-demethylubiquinol + S-adenosyl-L-methionine = a ubiquinol + S-adenosyl-L-homocysteine + H(+)</text>
        <dbReference type="Rhea" id="RHEA:44380"/>
        <dbReference type="Rhea" id="RHEA-COMP:9566"/>
        <dbReference type="Rhea" id="RHEA-COMP:10914"/>
        <dbReference type="ChEBI" id="CHEBI:15378"/>
        <dbReference type="ChEBI" id="CHEBI:17976"/>
        <dbReference type="ChEBI" id="CHEBI:57856"/>
        <dbReference type="ChEBI" id="CHEBI:59789"/>
        <dbReference type="ChEBI" id="CHEBI:84422"/>
        <dbReference type="EC" id="2.1.1.64"/>
    </reaction>
</comment>
<evidence type="ECO:0000313" key="7">
    <source>
        <dbReference type="Proteomes" id="UP000229434"/>
    </source>
</evidence>
<protein>
    <recommendedName>
        <fullName evidence="5">Ubiquinone biosynthesis O-methyltransferase</fullName>
    </recommendedName>
    <alternativeName>
        <fullName evidence="5">2-polyprenyl-6-hydroxyphenol methylase</fullName>
        <ecNumber evidence="5">2.1.1.222</ecNumber>
    </alternativeName>
    <alternativeName>
        <fullName evidence="5">3-demethylubiquinone 3-O-methyltransferase</fullName>
        <ecNumber evidence="5">2.1.1.64</ecNumber>
    </alternativeName>
</protein>
<dbReference type="PANTHER" id="PTHR43464">
    <property type="entry name" value="METHYLTRANSFERASE"/>
    <property type="match status" value="1"/>
</dbReference>
<dbReference type="Pfam" id="PF13489">
    <property type="entry name" value="Methyltransf_23"/>
    <property type="match status" value="1"/>
</dbReference>
<organism evidence="6 7">
    <name type="scientific">Snodgrassella alvi</name>
    <dbReference type="NCBI Taxonomy" id="1196083"/>
    <lineage>
        <taxon>Bacteria</taxon>
        <taxon>Pseudomonadati</taxon>
        <taxon>Pseudomonadota</taxon>
        <taxon>Betaproteobacteria</taxon>
        <taxon>Neisseriales</taxon>
        <taxon>Neisseriaceae</taxon>
        <taxon>Snodgrassella</taxon>
    </lineage>
</organism>
<dbReference type="RefSeq" id="WP_100137086.1">
    <property type="nucleotide sequence ID" value="NZ_MEIS01000088.1"/>
</dbReference>
<accession>A0A2N9XZE1</accession>
<comment type="similarity">
    <text evidence="5">Belongs to the methyltransferase superfamily. UbiG/COQ3 family.</text>
</comment>
<dbReference type="UniPathway" id="UPA00232"/>
<keyword evidence="4 5" id="KW-0949">S-adenosyl-L-methionine</keyword>
<dbReference type="EMBL" id="MEIS01000088">
    <property type="protein sequence ID" value="PIT56649.1"/>
    <property type="molecule type" value="Genomic_DNA"/>
</dbReference>
<dbReference type="GO" id="GO:0102208">
    <property type="term" value="F:2-polyprenyl-6-hydroxyphenol methylase activity"/>
    <property type="evidence" value="ECO:0007669"/>
    <property type="project" value="UniProtKB-EC"/>
</dbReference>
<evidence type="ECO:0000256" key="1">
    <source>
        <dbReference type="ARBA" id="ARBA00022603"/>
    </source>
</evidence>
<dbReference type="GO" id="GO:0010420">
    <property type="term" value="F:polyprenyldihydroxybenzoate methyltransferase activity"/>
    <property type="evidence" value="ECO:0007669"/>
    <property type="project" value="InterPro"/>
</dbReference>
<feature type="binding site" evidence="5">
    <location>
        <position position="91"/>
    </location>
    <ligand>
        <name>S-adenosyl-L-methionine</name>
        <dbReference type="ChEBI" id="CHEBI:59789"/>
    </ligand>
</feature>
<keyword evidence="3 5" id="KW-0831">Ubiquinone biosynthesis</keyword>
<evidence type="ECO:0000313" key="6">
    <source>
        <dbReference type="EMBL" id="PIT56649.1"/>
    </source>
</evidence>
<dbReference type="AlphaFoldDB" id="A0A2N9XZE1"/>
<dbReference type="PANTHER" id="PTHR43464:SF19">
    <property type="entry name" value="UBIQUINONE BIOSYNTHESIS O-METHYLTRANSFERASE, MITOCHONDRIAL"/>
    <property type="match status" value="1"/>
</dbReference>
<comment type="pathway">
    <text evidence="5">Cofactor biosynthesis; ubiquinone biosynthesis.</text>
</comment>
<keyword evidence="2 5" id="KW-0808">Transferase</keyword>
<reference evidence="6 7" key="1">
    <citation type="journal article" date="2017" name="MBio">
        <title>Type VI secretion-mediated competition in the bee gut microbiome.</title>
        <authorList>
            <person name="Steele M.I."/>
            <person name="Kwong W.K."/>
            <person name="Powell J.E."/>
            <person name="Whiteley M."/>
            <person name="Moran N.A."/>
        </authorList>
    </citation>
    <scope>NUCLEOTIDE SEQUENCE [LARGE SCALE GENOMIC DNA]</scope>
    <source>
        <strain evidence="6 7">Nev3CBA3</strain>
    </source>
</reference>
<name>A0A2N9XZE1_9NEIS</name>
<dbReference type="GO" id="GO:0032259">
    <property type="term" value="P:methylation"/>
    <property type="evidence" value="ECO:0007669"/>
    <property type="project" value="UniProtKB-KW"/>
</dbReference>
<dbReference type="HAMAP" id="MF_00472">
    <property type="entry name" value="UbiG"/>
    <property type="match status" value="1"/>
</dbReference>
<feature type="binding site" evidence="5">
    <location>
        <position position="136"/>
    </location>
    <ligand>
        <name>S-adenosyl-L-methionine</name>
        <dbReference type="ChEBI" id="CHEBI:59789"/>
    </ligand>
</feature>
<evidence type="ECO:0000256" key="5">
    <source>
        <dbReference type="HAMAP-Rule" id="MF_00472"/>
    </source>
</evidence>
<dbReference type="SUPFAM" id="SSF53335">
    <property type="entry name" value="S-adenosyl-L-methionine-dependent methyltransferases"/>
    <property type="match status" value="1"/>
</dbReference>
<feature type="binding site" evidence="5">
    <location>
        <position position="69"/>
    </location>
    <ligand>
        <name>S-adenosyl-L-methionine</name>
        <dbReference type="ChEBI" id="CHEBI:59789"/>
    </ligand>
</feature>
<dbReference type="CDD" id="cd02440">
    <property type="entry name" value="AdoMet_MTases"/>
    <property type="match status" value="1"/>
</dbReference>
<evidence type="ECO:0000256" key="3">
    <source>
        <dbReference type="ARBA" id="ARBA00022688"/>
    </source>
</evidence>
<comment type="catalytic activity">
    <reaction evidence="5">
        <text>a 3-(all-trans-polyprenyl)benzene-1,2-diol + S-adenosyl-L-methionine = a 2-methoxy-6-(all-trans-polyprenyl)phenol + S-adenosyl-L-homocysteine + H(+)</text>
        <dbReference type="Rhea" id="RHEA:31411"/>
        <dbReference type="Rhea" id="RHEA-COMP:9550"/>
        <dbReference type="Rhea" id="RHEA-COMP:9551"/>
        <dbReference type="ChEBI" id="CHEBI:15378"/>
        <dbReference type="ChEBI" id="CHEBI:57856"/>
        <dbReference type="ChEBI" id="CHEBI:59789"/>
        <dbReference type="ChEBI" id="CHEBI:62729"/>
        <dbReference type="ChEBI" id="CHEBI:62731"/>
        <dbReference type="EC" id="2.1.1.222"/>
    </reaction>
</comment>
<dbReference type="EC" id="2.1.1.222" evidence="5"/>
<dbReference type="EC" id="2.1.1.64" evidence="5"/>
<feature type="binding site" evidence="5">
    <location>
        <position position="50"/>
    </location>
    <ligand>
        <name>S-adenosyl-L-methionine</name>
        <dbReference type="ChEBI" id="CHEBI:59789"/>
    </ligand>
</feature>
<proteinExistence type="inferred from homology"/>
<comment type="function">
    <text evidence="5">O-methyltransferase that catalyzes the 2 O-methylation steps in the ubiquinone biosynthetic pathway.</text>
</comment>
<dbReference type="NCBIfam" id="TIGR01983">
    <property type="entry name" value="UbiG"/>
    <property type="match status" value="1"/>
</dbReference>
<comment type="caution">
    <text evidence="6">The sequence shown here is derived from an EMBL/GenBank/DDBJ whole genome shotgun (WGS) entry which is preliminary data.</text>
</comment>
<dbReference type="Gene3D" id="3.40.50.150">
    <property type="entry name" value="Vaccinia Virus protein VP39"/>
    <property type="match status" value="1"/>
</dbReference>
<dbReference type="GO" id="GO:0061542">
    <property type="term" value="F:3-demethylubiquinol 3-O-methyltransferase activity"/>
    <property type="evidence" value="ECO:0007669"/>
    <property type="project" value="UniProtKB-UniRule"/>
</dbReference>
<dbReference type="FunFam" id="3.40.50.150:FF:000028">
    <property type="entry name" value="Ubiquinone biosynthesis O-methyltransferase"/>
    <property type="match status" value="1"/>
</dbReference>
<evidence type="ECO:0000256" key="4">
    <source>
        <dbReference type="ARBA" id="ARBA00022691"/>
    </source>
</evidence>
<evidence type="ECO:0000256" key="2">
    <source>
        <dbReference type="ARBA" id="ARBA00022679"/>
    </source>
</evidence>
<gene>
    <name evidence="5" type="primary">ubiG</name>
    <name evidence="6" type="ORF">BHC49_04390</name>
</gene>
<dbReference type="InterPro" id="IPR029063">
    <property type="entry name" value="SAM-dependent_MTases_sf"/>
</dbReference>
<dbReference type="InterPro" id="IPR010233">
    <property type="entry name" value="UbiG_MeTrfase"/>
</dbReference>
<sequence length="249" mass="27399">MNTQAQGQEHLPAISTNVDASEIDKFSQLAHKWWDKNSEFKPLHDINPLRLEFIDNYAQLAGKKILDVGCGGGILSEAMAKAGASSVTGIDLAKKSLKIAQLHAMQEQIGNISYRMVSVEDLAAEIPASFGAVTCMEMLEHVPDPGSVVRACAQLVQPGGVVCFSTINRNTKSYLQAIIAAEYILKLMPQGTHDHRKFITPAELARLCRQAGLEWLGSSGFTYNPLTRRYHLTDSLDVNYMIACRRPLN</sequence>